<dbReference type="SUPFAM" id="SSF141072">
    <property type="entry name" value="CalX-like"/>
    <property type="match status" value="5"/>
</dbReference>
<dbReference type="Gene3D" id="2.60.40.2030">
    <property type="match status" value="5"/>
</dbReference>
<feature type="repeat" description="CSPG" evidence="6">
    <location>
        <begin position="2523"/>
        <end position="2620"/>
    </location>
</feature>
<evidence type="ECO:0000256" key="5">
    <source>
        <dbReference type="ARBA" id="ARBA00023180"/>
    </source>
</evidence>
<dbReference type="Pfam" id="PF16184">
    <property type="entry name" value="Cadherin_3"/>
    <property type="match status" value="10"/>
</dbReference>
<dbReference type="EMBL" id="CAWYQH010000001">
    <property type="protein sequence ID" value="CAK8671603.1"/>
    <property type="molecule type" value="Genomic_DNA"/>
</dbReference>
<dbReference type="SUPFAM" id="SSF57184">
    <property type="entry name" value="Growth factor receptor domain"/>
    <property type="match status" value="5"/>
</dbReference>
<feature type="repeat" description="CSPG" evidence="6">
    <location>
        <begin position="1580"/>
        <end position="1676"/>
    </location>
</feature>
<dbReference type="SMART" id="SM00214">
    <property type="entry name" value="VWC"/>
    <property type="match status" value="6"/>
</dbReference>
<dbReference type="PANTHER" id="PTHR45739:SF1">
    <property type="entry name" value="EXTRACELLULAR MATRIX ORGANIZING PROTEIN FRAS1"/>
    <property type="match status" value="1"/>
</dbReference>
<comment type="similarity">
    <text evidence="1">Belongs to the FRAS1 family.</text>
</comment>
<evidence type="ECO:0000256" key="3">
    <source>
        <dbReference type="ARBA" id="ARBA00022737"/>
    </source>
</evidence>
<feature type="domain" description="VWFC" evidence="9">
    <location>
        <begin position="340"/>
        <end position="398"/>
    </location>
</feature>
<dbReference type="PROSITE" id="PS01208">
    <property type="entry name" value="VWFC_1"/>
    <property type="match status" value="2"/>
</dbReference>
<dbReference type="InterPro" id="IPR006212">
    <property type="entry name" value="Furin_repeat"/>
</dbReference>
<dbReference type="SUPFAM" id="SSF57603">
    <property type="entry name" value="FnI-like domain"/>
    <property type="match status" value="6"/>
</dbReference>
<evidence type="ECO:0000313" key="11">
    <source>
        <dbReference type="Proteomes" id="UP001642483"/>
    </source>
</evidence>
<evidence type="ECO:0000256" key="2">
    <source>
        <dbReference type="ARBA" id="ARBA00022729"/>
    </source>
</evidence>
<dbReference type="InterPro" id="IPR038081">
    <property type="entry name" value="CalX-like_sf"/>
</dbReference>
<keyword evidence="8" id="KW-0812">Transmembrane</keyword>
<comment type="caution">
    <text evidence="10">The sequence shown here is derived from an EMBL/GenBank/DDBJ whole genome shotgun (WGS) entry which is preliminary data.</text>
</comment>
<feature type="compositionally biased region" description="Acidic residues" evidence="7">
    <location>
        <begin position="2149"/>
        <end position="2163"/>
    </location>
</feature>
<feature type="repeat" description="CSPG" evidence="6">
    <location>
        <begin position="1430"/>
        <end position="1526"/>
    </location>
</feature>
<dbReference type="Gene3D" id="2.10.70.10">
    <property type="entry name" value="Complement Module, domain 1"/>
    <property type="match status" value="2"/>
</dbReference>
<keyword evidence="8" id="KW-1133">Transmembrane helix</keyword>
<evidence type="ECO:0000256" key="7">
    <source>
        <dbReference type="SAM" id="MobiDB-lite"/>
    </source>
</evidence>
<dbReference type="SMART" id="SM00237">
    <property type="entry name" value="Calx_beta"/>
    <property type="match status" value="5"/>
</dbReference>
<gene>
    <name evidence="10" type="ORF">CVLEPA_LOCUS652</name>
</gene>
<evidence type="ECO:0000256" key="6">
    <source>
        <dbReference type="PROSITE-ProRule" id="PRU01201"/>
    </source>
</evidence>
<name>A0ABP0EW06_CLALP</name>
<feature type="domain" description="VWFC" evidence="9">
    <location>
        <begin position="25"/>
        <end position="77"/>
    </location>
</feature>
<keyword evidence="5" id="KW-0325">Glycoprotein</keyword>
<feature type="domain" description="VWFC" evidence="9">
    <location>
        <begin position="146"/>
        <end position="206"/>
    </location>
</feature>
<protein>
    <recommendedName>
        <fullName evidence="9">VWFC domain-containing protein</fullName>
    </recommendedName>
</protein>
<dbReference type="Gene3D" id="2.10.220.10">
    <property type="entry name" value="Hormone Receptor, Insulin-like Growth Factor Receptor 1, Chain A, domain 2"/>
    <property type="match status" value="7"/>
</dbReference>
<evidence type="ECO:0000259" key="9">
    <source>
        <dbReference type="PROSITE" id="PS50184"/>
    </source>
</evidence>
<dbReference type="InterPro" id="IPR001007">
    <property type="entry name" value="VWF_dom"/>
</dbReference>
<dbReference type="PANTHER" id="PTHR45739">
    <property type="entry name" value="MATRIX PROTEIN, PUTATIVE-RELATED"/>
    <property type="match status" value="1"/>
</dbReference>
<organism evidence="10 11">
    <name type="scientific">Clavelina lepadiformis</name>
    <name type="common">Light-bulb sea squirt</name>
    <name type="synonym">Ascidia lepadiformis</name>
    <dbReference type="NCBI Taxonomy" id="159417"/>
    <lineage>
        <taxon>Eukaryota</taxon>
        <taxon>Metazoa</taxon>
        <taxon>Chordata</taxon>
        <taxon>Tunicata</taxon>
        <taxon>Ascidiacea</taxon>
        <taxon>Aplousobranchia</taxon>
        <taxon>Clavelinidae</taxon>
        <taxon>Clavelina</taxon>
    </lineage>
</organism>
<keyword evidence="11" id="KW-1185">Reference proteome</keyword>
<reference evidence="10 11" key="1">
    <citation type="submission" date="2024-02" db="EMBL/GenBank/DDBJ databases">
        <authorList>
            <person name="Daric V."/>
            <person name="Darras S."/>
        </authorList>
    </citation>
    <scope>NUCLEOTIDE SEQUENCE [LARGE SCALE GENOMIC DNA]</scope>
</reference>
<keyword evidence="4" id="KW-0106">Calcium</keyword>
<evidence type="ECO:0000313" key="10">
    <source>
        <dbReference type="EMBL" id="CAK8671603.1"/>
    </source>
</evidence>
<dbReference type="PROSITE" id="PS51854">
    <property type="entry name" value="CSPG"/>
    <property type="match status" value="8"/>
</dbReference>
<keyword evidence="8" id="KW-0472">Membrane</keyword>
<keyword evidence="3" id="KW-0677">Repeat</keyword>
<feature type="domain" description="VWFC" evidence="9">
    <location>
        <begin position="208"/>
        <end position="274"/>
    </location>
</feature>
<feature type="region of interest" description="Disordered" evidence="7">
    <location>
        <begin position="2075"/>
        <end position="2163"/>
    </location>
</feature>
<evidence type="ECO:0000256" key="8">
    <source>
        <dbReference type="SAM" id="Phobius"/>
    </source>
</evidence>
<feature type="region of interest" description="Disordered" evidence="7">
    <location>
        <begin position="4110"/>
        <end position="4132"/>
    </location>
</feature>
<feature type="repeat" description="CSPG" evidence="6">
    <location>
        <begin position="2286"/>
        <end position="2375"/>
    </location>
</feature>
<sequence length="4151" mass="461623">MAFWRVADNPCSFLFQIYFDIAHREDNSSWKKDSCTSCFCDEGVITCSKQVCKDPQCDVTRGQSLVIPPNSCCPVCSMTSERHCVTGEGVVAHNTEWEGQNCTTCACRNGDISCSPVQCERKECGYGEVFRRVPGVCCPICVSLEANCNYEGNTYRDGETWHPSNCEKAFCNKGEVIRHIAHCEDIICGSGQRAVVQEGECCPTCVGRSCVYEGREYASGKQFQFDQCNQCICQLGEVRCKSQHCNVTNDVVDVTCSQGERRVTRRGGCCPECVSTQETCDYHGVQYYHGDLWNISKCEVAFCSHGNVRSVYVQCSPVKCKWNERLVHASCCPECVPISASCRHKGFEYRHGDQWKEGSCKRCECMYGMTQCYTADCPLCPAHTMPVSVPGECCPDCQPVTCHADCETCDAPGYAHCTSCKRNRLLQEGKCLRKCLPGFYQDGKRCKACHSSCATCDFGNSPYVCASCASGRKLQAGKCVAECNEGYFAAETTCKACPKGCSSCLNTSHCLTCLDRTRMPQGGACVQQCGENFFHLNGSCRACQDSCSSCSGDSNYCTSCPLGKLMESGLCVKRCSAKYYQLSISRCADCHSTCATCSGPSASQCLSCDPPHSFLYMGKCVPKCPPKHYPRGGRCEACYHGCQTCVGSLASDCSSCAESGRVFRDGRCDAKCAEHQYLDGIICRNCHKSCASCHEWDSCTSCSGSNVLLITSHKIQHCLTPSRCIELGLSMDSSLSLCHNASAARQCHQESRHLYNGECVIDCPQDTFAKTSDSGTLCLSCPDGCGSCDPDGRCKNCKSGRFLSSLSKNCLRNCEPGYYASSSSGTCLACPSSCATCVASTSSPQPRCTSCRDVTAVLQSGQCAAHCVDQFYPELNVAAFGTAICRECDWSCTRCSGSSSSDCLDCMEGRRLQNGSCVEKCSEGYYLSYDECRRCSDENCDSCTGANHCSGCLSPYFLHENTCIKSCPRGYYVDSVTRSCLSCSNHCLLCSSRDSCSQCDAQTFMMPTLNELGENDGSQRISSRRTINRHDSPCVRECERGYYGNKHTRRCEINRKAPVLEIRDRLLVGIGSRVVVNVIRVTDDDTSLDDVFLTLVMAPANGWFELNGERLPSEARIPCRDVEQNGLLFVHDSARRRHGVATFQASDRQLTSARLTLAVAAVSQIAPVVLKNKLLVVSAGESAKISARSCFLLKDEDNPNDVTIDVIYPPKHGRIVKLPSYETQLKTFKMTDLNGDVVTYVTHGNLTSSSVLHDTVTLQISDGYHVINSVIHVDVIPQGSSKALVLGNKGTYVRRGGMTRITNQQLLTIATNVKDKSKIVYVIKQRKKRGQVVLMVPEMSDAPMQYGINMMDWRRNTQGHYQSPPMIRFSQREIDNGYIWYRDAGDKVEENQIEAFEFEVYDESREPARPLGGDEFRVNYVKENVEPPHLAHGMSSSPQMVANEGRLTVLHSGYLHYTDEDTPDRDLIYNITRPLPPSFGIIENSDHPFVPISVFTQADVDSNKIIYRPPIGGIPSVQYELGRYHSDDRQRFKYGRYRPLTTASHGRPKLNFQFTVSDGEHTLTPENFTIKLSSHDTAPPSFITKNPSLEVELDGTVTIGDLMLAVRDPDTQPRDLIYTLVKAPRYGTLVRNSRGTRIQLGEGASFNYVEIQSSSFRYKHNGDKSGDTDQLQVSVTDGTDTITEVIQINIIGASRSRGPHPDPRTELSVVVSESSEVVISRENLAFSASGSEDDQIVYHVESEPFHGLLMSRDAGPLVPGSSFTQQDIDSSKISYHSRGEIGSLSVTDVVQFHVTDASGNQVSDQTLTITITPSLHQPPTVTTRQTLIVRNRERIRINQNNFVASDVDTRSQDLIVSILQKPTLGEIINVRDKELMRNSHHEDVWFTVQDMIDGNIYYRYTDDSDSEIASDHFRFRVNDGFSSTSTYRLNITIELSHNNEPSVRTATVVCQSGHALLIKNVSLTVIDSDTSNDDLVFTVTSNLRYGKLVKFKEKLPHDMLDGWKLGMMKQKPGNAMMKAKQANDLTVGSSFTYQDILDQKICYENTESAVGETRSSRRRRDVLSFRLYDGFNHQNGELDIDVEPEPPALPEEPTEASHATNEEEEVGEDEDNRDSNDGEELDQEEEPTSPTEAVVKPPLKPVDEQTSEREEEENEMTILEPDYEEFDAGVTSELVLEANTGITVESGSVTSITSSELRVAGSNGDVSYVITRDPNVGQLQFANKDNVANLSASGENEFTQEQIDNGNIRYYHPVSEGGGEVFFMFDVIGGMVDLRFNIHVKEDRIPPKIVVNNGLTVKEGGTRKIGTQQLSATDESGHLVYEITEAPKLGRLEQTGNPGHSISRFTQDNLVSGRVQYVHTSESERTDDQFAFSLTDGTNSIVQTFNIRVLLVDNSLPVLENLGIRVQEGVRKTITEFELKATDRDTNNDLIRFNIVQPPKHGSVDRTTNGRRYVPVTSFTMDDIYQSHISYNHDGTNSLTDSFTFTITDGTNEQFMIYEEGNLVTTTQAQDFPIEVVPVDDGTPRLITNLGLNHLEYMDNKALSVITKRLLLTEDPDTEPEHIIYTVTSDPRHGHLESTLNSGDPIRRFSQANINTGLIRYVLSDVSTEATRDSFMFNVRDSLPNVVTGNTFNIRWSVISFEKSNYTVNEESGTIDIPVLRRGNLNQYAIVLCRTEPGTATSSASGSTRSTSGQLDYMEHAGQVQFDEHETEKICSIQINDDRVFEGTESFTVELTMPADALLGNITRTTVYINDEKDTPTLQFIDTQYTVEERDTVVYVPIKRTGDVEKPVTVICFTETRSATGSVQGRIESGSDYKTRGRHSGESIVTFAPGVSSVTCDVKIIDDSVYEDSEEFVVKLVDASAGAKIGKFPEATVTITGPNDSPTVFLTDSSFTFAENAGTVDIPIHRSGPDLSRPTDVWCATKQSDPVSAAAGEDFVATSTKITFRNDETVKLCTLTILDDSQTPTVEGNETFVVHLDSVQKARLATPHEAVVIINDTLDDVPKFGFLESSVQVKETDGVVSLAVQRDGDISSRASVICYTRQNTASVEQDFTERPLTEMSRIVFEPGQRASLCNVSVVDDKVYESSETFTVRLTSATGEQWYGARVGENNQVQVTLTNNEDAPTLEFELAEYSIREPDSAEATRQLSVKIIRTGDSSEVSKVRCSTRDGSAKSGSDYEPKSRLVRFQPGQTSVTFKVNILSNEVTEWHETFLIVLGPHDPVNAVLGARSQTTITILDKDASGSLVLPSTPVVVSLLHYDEVDDGLKTDPSPGYPLVCVTPCDPKYPKYSETRNLCEEAAINSTAIRFSWEVAMPTEEGQGVPPFETVTDTTPFTSVDRKVLDSIYFGRRFHVRCVAQAVDSVTHAGGTPLHSNVVTIATDSGLCHNPIVSGSERNFQAQSFIANLKYIPPESDDHPNTLHVSVKIPHQDGRLPLISTMPFNNLKFLLSRSIDRQQHVCSNLMYSDQTSSPDQDEEATGVTRTIGTRLGFIEDTDYSKLSLGPGYDKPYQFDPNVREARTIDLYKYLNLKSCIWQFDAYYHMNELIDYCNGKLHPDFQLRDAAESQVTVSVPLYVSYVYVTAPRGWGSLEHHTDMEFSFRYKNVYSRGDIQTDGVLSGRIQVLRIKIRDDGKLEIDFKTRAKFRGLFVSEHRTLPGKESQIVPPEGMNIGFKLTNMWSEETFDSPYQLWRATSTYSRKDYSGEYTVELIPCTVTPTQKWQATTNDRAISCTAYSPEKFKIPIMFQQTNRPVPVVYTLQTEFQLCNNEKVYMMDPKDYEQDTNYDYTGSFTKGQTIFGRVLWTPDQDLKSSYRLQLEKVYLCTGRDGNIPYFDPSGSVYGNGPQYGCIEPNKNLQHRFLLLDRSNRDAENRKFHDVPFDAYFASDRPEFAGMSHIPGVDGFSLKVDALYKVEAGHQWYIQVLYVIGPDTMLPRVKRSALFKFSSNKASHRMKRSNYLNKNGELSSRDILTAGWRGGESRHNGTNMRGIAVEAELQQLNPLMIIIPTAVVLALLLILFFCLMRRRRKKKTKQVEFEMATRKKVAIEASDESDDDDNDVCSSDGKYSRVNVVSVSSRKKSLDYEMEKNCKANRVRVSDRNLNNCEAPLMAKPRKSGKANNTRDPGKPLLRRRENLDIVNNLRDSGESGTEV</sequence>
<feature type="domain" description="VWFC" evidence="9">
    <location>
        <begin position="82"/>
        <end position="142"/>
    </location>
</feature>
<dbReference type="Pfam" id="PF00093">
    <property type="entry name" value="VWC"/>
    <property type="match status" value="5"/>
</dbReference>
<dbReference type="Proteomes" id="UP001642483">
    <property type="component" value="Unassembled WGS sequence"/>
</dbReference>
<dbReference type="InterPro" id="IPR051561">
    <property type="entry name" value="FRAS1_ECM"/>
</dbReference>
<feature type="repeat" description="CSPG" evidence="6">
    <location>
        <begin position="1818"/>
        <end position="1918"/>
    </location>
</feature>
<evidence type="ECO:0000256" key="4">
    <source>
        <dbReference type="ARBA" id="ARBA00022837"/>
    </source>
</evidence>
<dbReference type="InterPro" id="IPR003644">
    <property type="entry name" value="Calx_beta"/>
</dbReference>
<dbReference type="Gene3D" id="6.20.200.20">
    <property type="match status" value="3"/>
</dbReference>
<accession>A0ABP0EW06</accession>
<feature type="transmembrane region" description="Helical" evidence="8">
    <location>
        <begin position="4002"/>
        <end position="4023"/>
    </location>
</feature>
<dbReference type="SMART" id="SM00261">
    <property type="entry name" value="FU"/>
    <property type="match status" value="12"/>
</dbReference>
<dbReference type="Pfam" id="PF03160">
    <property type="entry name" value="Calx-beta"/>
    <property type="match status" value="4"/>
</dbReference>
<dbReference type="CDD" id="cd00064">
    <property type="entry name" value="FU"/>
    <property type="match status" value="6"/>
</dbReference>
<feature type="repeat" description="CSPG" evidence="6">
    <location>
        <begin position="1166"/>
        <end position="1261"/>
    </location>
</feature>
<proteinExistence type="inferred from homology"/>
<feature type="compositionally biased region" description="Acidic residues" evidence="7">
    <location>
        <begin position="2102"/>
        <end position="2127"/>
    </location>
</feature>
<keyword evidence="2" id="KW-0732">Signal</keyword>
<dbReference type="InterPro" id="IPR009030">
    <property type="entry name" value="Growth_fac_rcpt_cys_sf"/>
</dbReference>
<dbReference type="PROSITE" id="PS50184">
    <property type="entry name" value="VWFC_2"/>
    <property type="match status" value="5"/>
</dbReference>
<feature type="repeat" description="CSPG" evidence="6">
    <location>
        <begin position="2395"/>
        <end position="2488"/>
    </location>
</feature>
<dbReference type="InterPro" id="IPR039005">
    <property type="entry name" value="CSPG_rpt"/>
</dbReference>
<evidence type="ECO:0000256" key="1">
    <source>
        <dbReference type="ARBA" id="ARBA00005529"/>
    </source>
</evidence>
<feature type="repeat" description="CSPG" evidence="6">
    <location>
        <begin position="1698"/>
        <end position="1795"/>
    </location>
</feature>